<evidence type="ECO:0000259" key="3">
    <source>
        <dbReference type="Pfam" id="PF04082"/>
    </source>
</evidence>
<evidence type="ECO:0000313" key="5">
    <source>
        <dbReference type="Proteomes" id="UP000054771"/>
    </source>
</evidence>
<proteinExistence type="predicted"/>
<gene>
    <name evidence="4" type="ORF">ASPCAL02235</name>
</gene>
<dbReference type="PANTHER" id="PTHR47425:SF2">
    <property type="entry name" value="FARB-RELATED"/>
    <property type="match status" value="1"/>
</dbReference>
<dbReference type="OrthoDB" id="5121955at2759"/>
<protein>
    <recommendedName>
        <fullName evidence="3">Xylanolytic transcriptional activator regulatory domain-containing protein</fullName>
    </recommendedName>
</protein>
<dbReference type="STRING" id="454130.A0A0U5GN04"/>
<dbReference type="EMBL" id="CDMC01000002">
    <property type="protein sequence ID" value="CEN59791.1"/>
    <property type="molecule type" value="Genomic_DNA"/>
</dbReference>
<dbReference type="InterPro" id="IPR007219">
    <property type="entry name" value="XnlR_reg_dom"/>
</dbReference>
<accession>A0A0U5GN04</accession>
<evidence type="ECO:0000256" key="1">
    <source>
        <dbReference type="ARBA" id="ARBA00023242"/>
    </source>
</evidence>
<keyword evidence="5" id="KW-1185">Reference proteome</keyword>
<dbReference type="AlphaFoldDB" id="A0A0U5GN04"/>
<feature type="region of interest" description="Disordered" evidence="2">
    <location>
        <begin position="1"/>
        <end position="24"/>
    </location>
</feature>
<dbReference type="Pfam" id="PF04082">
    <property type="entry name" value="Fungal_trans"/>
    <property type="match status" value="1"/>
</dbReference>
<dbReference type="GO" id="GO:0008270">
    <property type="term" value="F:zinc ion binding"/>
    <property type="evidence" value="ECO:0007669"/>
    <property type="project" value="InterPro"/>
</dbReference>
<dbReference type="PANTHER" id="PTHR47425">
    <property type="entry name" value="FARB-RELATED"/>
    <property type="match status" value="1"/>
</dbReference>
<sequence>MADFDNYPQRHPVCPPSRTHHHHHHQKDTYLPDYIRAFSVPRPEDLEFLRARGVFVLLPYDMQVLVLDQFEQFIHPQLPVLDSLEFRSAICGGNQEYKLPLILYHAVMFVGLALMKGDFMKRFSFTPMPTAREAFYEKAKASYDMNVEQDRVVLCQVSILLTERIDLADPKNVMFWIGNAIAHAHDTKLYRQEPRSPSPPKRNLRKILWWIILIKECTLCMGLPNPPRVWRLGTPLVTMSDFALEEAESNCPEQAQHHESAAATLALMFIQRVRMYSQIFHALRTLHEVIGRFHGTPFSGPHIALRKNLSQLLYSWYSEVPSGWWVRNMSDSAEMVPGQRSMLELMASTEILYWTAQMLIYRDDLLVELSPHTKPEFMGEHGPQAGHTRQLLHHAAGELLSVTQRAFALDAGQYLAGRSSLPFSPSRRFSSRTPVALTWDSREQPSHDQRVS</sequence>
<name>A0A0U5GN04_ASPCI</name>
<feature type="domain" description="Xylanolytic transcriptional activator regulatory" evidence="3">
    <location>
        <begin position="67"/>
        <end position="303"/>
    </location>
</feature>
<keyword evidence="1" id="KW-0539">Nucleus</keyword>
<evidence type="ECO:0000313" key="4">
    <source>
        <dbReference type="EMBL" id="CEN59791.1"/>
    </source>
</evidence>
<evidence type="ECO:0000256" key="2">
    <source>
        <dbReference type="SAM" id="MobiDB-lite"/>
    </source>
</evidence>
<dbReference type="GO" id="GO:0006351">
    <property type="term" value="P:DNA-templated transcription"/>
    <property type="evidence" value="ECO:0007669"/>
    <property type="project" value="InterPro"/>
</dbReference>
<dbReference type="GO" id="GO:0003677">
    <property type="term" value="F:DNA binding"/>
    <property type="evidence" value="ECO:0007669"/>
    <property type="project" value="InterPro"/>
</dbReference>
<dbReference type="Proteomes" id="UP000054771">
    <property type="component" value="Unassembled WGS sequence"/>
</dbReference>
<reference evidence="5" key="1">
    <citation type="journal article" date="2016" name="Genome Announc.">
        <title>Draft genome sequences of fungus Aspergillus calidoustus.</title>
        <authorList>
            <person name="Horn F."/>
            <person name="Linde J."/>
            <person name="Mattern D.J."/>
            <person name="Walther G."/>
            <person name="Guthke R."/>
            <person name="Scherlach K."/>
            <person name="Martin K."/>
            <person name="Brakhage A.A."/>
            <person name="Petzke L."/>
            <person name="Valiante V."/>
        </authorList>
    </citation>
    <scope>NUCLEOTIDE SEQUENCE [LARGE SCALE GENOMIC DNA]</scope>
    <source>
        <strain evidence="5">SF006504</strain>
    </source>
</reference>
<dbReference type="InterPro" id="IPR052761">
    <property type="entry name" value="Fungal_Detox/Toxin_TFs"/>
</dbReference>
<dbReference type="CDD" id="cd12148">
    <property type="entry name" value="fungal_TF_MHR"/>
    <property type="match status" value="1"/>
</dbReference>
<organism evidence="4 5">
    <name type="scientific">Aspergillus calidoustus</name>
    <dbReference type="NCBI Taxonomy" id="454130"/>
    <lineage>
        <taxon>Eukaryota</taxon>
        <taxon>Fungi</taxon>
        <taxon>Dikarya</taxon>
        <taxon>Ascomycota</taxon>
        <taxon>Pezizomycotina</taxon>
        <taxon>Eurotiomycetes</taxon>
        <taxon>Eurotiomycetidae</taxon>
        <taxon>Eurotiales</taxon>
        <taxon>Aspergillaceae</taxon>
        <taxon>Aspergillus</taxon>
        <taxon>Aspergillus subgen. Nidulantes</taxon>
    </lineage>
</organism>